<sequence length="165" mass="18859">MIEWIIGGAIVVALFGGGKSKKNSYSENNTKKLDDIVNIDKSAWQKPNLVFDENRFGKYAKIANKTQNRADYMKAIGVLYLQGANIPNDYSYEVYSNTDDFSTVSSDRYSDRHKSYLIFSKAKDLRPKNFILNADEADMVLKYIENEAKITIQSLNKIMSKLYDL</sequence>
<organism evidence="1 2">
    <name type="scientific">Campylobacter hyointestinalis subsp. hyointestinalis</name>
    <dbReference type="NCBI Taxonomy" id="91352"/>
    <lineage>
        <taxon>Bacteria</taxon>
        <taxon>Pseudomonadati</taxon>
        <taxon>Campylobacterota</taxon>
        <taxon>Epsilonproteobacteria</taxon>
        <taxon>Campylobacterales</taxon>
        <taxon>Campylobacteraceae</taxon>
        <taxon>Campylobacter</taxon>
    </lineage>
</organism>
<gene>
    <name evidence="1" type="ORF">CDQ78_00790</name>
</gene>
<dbReference type="EMBL" id="NIQP01000001">
    <property type="protein sequence ID" value="PPB72942.1"/>
    <property type="molecule type" value="Genomic_DNA"/>
</dbReference>
<dbReference type="AlphaFoldDB" id="A0A855N909"/>
<name>A0A855N909_CAMHY</name>
<dbReference type="RefSeq" id="WP_104063949.1">
    <property type="nucleotide sequence ID" value="NZ_NIQH01000001.1"/>
</dbReference>
<evidence type="ECO:0000313" key="2">
    <source>
        <dbReference type="Proteomes" id="UP000239685"/>
    </source>
</evidence>
<protein>
    <submittedName>
        <fullName evidence="1">Uncharacterized protein</fullName>
    </submittedName>
</protein>
<dbReference type="Proteomes" id="UP000239685">
    <property type="component" value="Unassembled WGS sequence"/>
</dbReference>
<evidence type="ECO:0000313" key="1">
    <source>
        <dbReference type="EMBL" id="PPB72942.1"/>
    </source>
</evidence>
<accession>A0A855N909</accession>
<comment type="caution">
    <text evidence="1">The sequence shown here is derived from an EMBL/GenBank/DDBJ whole genome shotgun (WGS) entry which is preliminary data.</text>
</comment>
<reference evidence="1 2" key="1">
    <citation type="submission" date="2017-06" db="EMBL/GenBank/DDBJ databases">
        <title>Updating the genomic taxonomy and epidemiology of Campylobacter hyointestinalis; discovery in New Zealand farmed ruminants.</title>
        <authorList>
            <person name="Wilkinson D.A."/>
            <person name="Fayaz A."/>
            <person name="Biggs P.J."/>
            <person name="Midwinter A.C."/>
        </authorList>
    </citation>
    <scope>NUCLEOTIDE SEQUENCE [LARGE SCALE GENOMIC DNA]</scope>
    <source>
        <strain evidence="1 2">S1614a</strain>
    </source>
</reference>
<proteinExistence type="predicted"/>